<keyword evidence="1" id="KW-1133">Transmembrane helix</keyword>
<protein>
    <recommendedName>
        <fullName evidence="4">Odorant receptor</fullName>
    </recommendedName>
</protein>
<dbReference type="AlphaFoldDB" id="A0A226F0E9"/>
<feature type="transmembrane region" description="Helical" evidence="1">
    <location>
        <begin position="355"/>
        <end position="388"/>
    </location>
</feature>
<feature type="transmembrane region" description="Helical" evidence="1">
    <location>
        <begin position="182"/>
        <end position="202"/>
    </location>
</feature>
<feature type="transmembrane region" description="Helical" evidence="1">
    <location>
        <begin position="141"/>
        <end position="162"/>
    </location>
</feature>
<feature type="transmembrane region" description="Helical" evidence="1">
    <location>
        <begin position="306"/>
        <end position="323"/>
    </location>
</feature>
<gene>
    <name evidence="2" type="ORF">Fcan01_00229</name>
</gene>
<comment type="caution">
    <text evidence="2">The sequence shown here is derived from an EMBL/GenBank/DDBJ whole genome shotgun (WGS) entry which is preliminary data.</text>
</comment>
<name>A0A226F0E9_FOLCA</name>
<accession>A0A226F0E9</accession>
<sequence length="424" mass="48595">MFRERRSTLTPQQRFEDNVMAFDYKKELQGDRMFVINDIFKDDEVDSAPFENEAGLQWTLYFFTTIYFLCRVHKMSKKDPIENPDLTFQIAYYFFDTTFLVVLFLSFGRQAKMMMDVLDDLQMNNHQYYRRYRNAKKTGRISAAICVGCLGTLVLQICETLLDEGWSWTAFWTYWEDDAAWAFGAPAITDICPTCFGVLALTGSLLEKMLNAFSDVMFTMTVLMWYNLVSSFLDDMMRTTNNPEDEDFHPTVVLDHYKWIKYITGKINGAMALINGAFIAGNLPFYATNVFEVANGDANIFMRMRYSFYCSYWFPSLMIAAAANAKFQHIKSWICKEENYSLIPDLRLRVFLHEIAYQTVGIGSFGIITVTWNTVGSIVSLIVSYALMKSQLNSIKPEDAAGALNDTSIAGAANFTALFDLGLR</sequence>
<feature type="transmembrane region" description="Helical" evidence="1">
    <location>
        <begin position="90"/>
        <end position="108"/>
    </location>
</feature>
<dbReference type="Proteomes" id="UP000198287">
    <property type="component" value="Unassembled WGS sequence"/>
</dbReference>
<evidence type="ECO:0008006" key="4">
    <source>
        <dbReference type="Google" id="ProtNLM"/>
    </source>
</evidence>
<reference evidence="2 3" key="1">
    <citation type="submission" date="2015-12" db="EMBL/GenBank/DDBJ databases">
        <title>The genome of Folsomia candida.</title>
        <authorList>
            <person name="Faddeeva A."/>
            <person name="Derks M.F."/>
            <person name="Anvar Y."/>
            <person name="Smit S."/>
            <person name="Van Straalen N."/>
            <person name="Roelofs D."/>
        </authorList>
    </citation>
    <scope>NUCLEOTIDE SEQUENCE [LARGE SCALE GENOMIC DNA]</scope>
    <source>
        <strain evidence="2 3">VU population</strain>
        <tissue evidence="2">Whole body</tissue>
    </source>
</reference>
<keyword evidence="1" id="KW-0812">Transmembrane</keyword>
<evidence type="ECO:0000313" key="2">
    <source>
        <dbReference type="EMBL" id="OXA63269.1"/>
    </source>
</evidence>
<dbReference type="OrthoDB" id="8298093at2759"/>
<keyword evidence="1" id="KW-0472">Membrane</keyword>
<dbReference type="EMBL" id="LNIX01000001">
    <property type="protein sequence ID" value="OXA63269.1"/>
    <property type="molecule type" value="Genomic_DNA"/>
</dbReference>
<organism evidence="2 3">
    <name type="scientific">Folsomia candida</name>
    <name type="common">Springtail</name>
    <dbReference type="NCBI Taxonomy" id="158441"/>
    <lineage>
        <taxon>Eukaryota</taxon>
        <taxon>Metazoa</taxon>
        <taxon>Ecdysozoa</taxon>
        <taxon>Arthropoda</taxon>
        <taxon>Hexapoda</taxon>
        <taxon>Collembola</taxon>
        <taxon>Entomobryomorpha</taxon>
        <taxon>Isotomoidea</taxon>
        <taxon>Isotomidae</taxon>
        <taxon>Proisotominae</taxon>
        <taxon>Folsomia</taxon>
    </lineage>
</organism>
<keyword evidence="3" id="KW-1185">Reference proteome</keyword>
<evidence type="ECO:0000256" key="1">
    <source>
        <dbReference type="SAM" id="Phobius"/>
    </source>
</evidence>
<evidence type="ECO:0000313" key="3">
    <source>
        <dbReference type="Proteomes" id="UP000198287"/>
    </source>
</evidence>
<feature type="transmembrane region" description="Helical" evidence="1">
    <location>
        <begin position="267"/>
        <end position="285"/>
    </location>
</feature>
<feature type="transmembrane region" description="Helical" evidence="1">
    <location>
        <begin position="209"/>
        <end position="228"/>
    </location>
</feature>
<proteinExistence type="predicted"/>